<comment type="caution">
    <text evidence="8">The sequence shown here is derived from an EMBL/GenBank/DDBJ whole genome shotgun (WGS) entry which is preliminary data.</text>
</comment>
<dbReference type="Pfam" id="PF00069">
    <property type="entry name" value="Pkinase"/>
    <property type="match status" value="1"/>
</dbReference>
<keyword evidence="5" id="KW-0418">Kinase</keyword>
<dbReference type="CDD" id="cd14019">
    <property type="entry name" value="STKc_Cdc7"/>
    <property type="match status" value="1"/>
</dbReference>
<gene>
    <name evidence="8" type="ORF">CcCBS67573_g06660</name>
</gene>
<keyword evidence="9" id="KW-1185">Reference proteome</keyword>
<dbReference type="PROSITE" id="PS00108">
    <property type="entry name" value="PROTEIN_KINASE_ST"/>
    <property type="match status" value="1"/>
</dbReference>
<evidence type="ECO:0000256" key="1">
    <source>
        <dbReference type="ARBA" id="ARBA00012513"/>
    </source>
</evidence>
<dbReference type="InterPro" id="IPR008271">
    <property type="entry name" value="Ser/Thr_kinase_AS"/>
</dbReference>
<dbReference type="SMART" id="SM00220">
    <property type="entry name" value="S_TKc"/>
    <property type="match status" value="1"/>
</dbReference>
<evidence type="ECO:0000256" key="2">
    <source>
        <dbReference type="ARBA" id="ARBA00022527"/>
    </source>
</evidence>
<dbReference type="OrthoDB" id="10020333at2759"/>
<dbReference type="GO" id="GO:0005634">
    <property type="term" value="C:nucleus"/>
    <property type="evidence" value="ECO:0007669"/>
    <property type="project" value="TreeGrafter"/>
</dbReference>
<dbReference type="Gene3D" id="1.10.510.10">
    <property type="entry name" value="Transferase(Phosphotransferase) domain 1"/>
    <property type="match status" value="1"/>
</dbReference>
<dbReference type="Proteomes" id="UP000320333">
    <property type="component" value="Unassembled WGS sequence"/>
</dbReference>
<keyword evidence="2" id="KW-0723">Serine/threonine-protein kinase</keyword>
<evidence type="ECO:0000256" key="5">
    <source>
        <dbReference type="ARBA" id="ARBA00022777"/>
    </source>
</evidence>
<keyword evidence="3" id="KW-0808">Transferase</keyword>
<dbReference type="GO" id="GO:0004674">
    <property type="term" value="F:protein serine/threonine kinase activity"/>
    <property type="evidence" value="ECO:0007669"/>
    <property type="project" value="UniProtKB-KW"/>
</dbReference>
<dbReference type="EMBL" id="QEAP01000296">
    <property type="protein sequence ID" value="TPX70090.1"/>
    <property type="molecule type" value="Genomic_DNA"/>
</dbReference>
<dbReference type="PROSITE" id="PS50011">
    <property type="entry name" value="PROTEIN_KINASE_DOM"/>
    <property type="match status" value="1"/>
</dbReference>
<accession>A0A507F393</accession>
<dbReference type="STRING" id="246404.A0A507F393"/>
<organism evidence="8 9">
    <name type="scientific">Chytriomyces confervae</name>
    <dbReference type="NCBI Taxonomy" id="246404"/>
    <lineage>
        <taxon>Eukaryota</taxon>
        <taxon>Fungi</taxon>
        <taxon>Fungi incertae sedis</taxon>
        <taxon>Chytridiomycota</taxon>
        <taxon>Chytridiomycota incertae sedis</taxon>
        <taxon>Chytridiomycetes</taxon>
        <taxon>Chytridiales</taxon>
        <taxon>Chytriomycetaceae</taxon>
        <taxon>Chytriomyces</taxon>
    </lineage>
</organism>
<keyword evidence="6" id="KW-0067">ATP-binding</keyword>
<keyword evidence="4" id="KW-0547">Nucleotide-binding</keyword>
<dbReference type="GO" id="GO:0044773">
    <property type="term" value="P:mitotic DNA damage checkpoint signaling"/>
    <property type="evidence" value="ECO:0007669"/>
    <property type="project" value="TreeGrafter"/>
</dbReference>
<dbReference type="AlphaFoldDB" id="A0A507F393"/>
<protein>
    <recommendedName>
        <fullName evidence="1">non-specific serine/threonine protein kinase</fullName>
        <ecNumber evidence="1">2.7.11.1</ecNumber>
    </recommendedName>
</protein>
<evidence type="ECO:0000313" key="8">
    <source>
        <dbReference type="EMBL" id="TPX70090.1"/>
    </source>
</evidence>
<evidence type="ECO:0000256" key="6">
    <source>
        <dbReference type="ARBA" id="ARBA00022840"/>
    </source>
</evidence>
<evidence type="ECO:0000256" key="4">
    <source>
        <dbReference type="ARBA" id="ARBA00022741"/>
    </source>
</evidence>
<dbReference type="GO" id="GO:0005524">
    <property type="term" value="F:ATP binding"/>
    <property type="evidence" value="ECO:0007669"/>
    <property type="project" value="UniProtKB-KW"/>
</dbReference>
<dbReference type="PANTHER" id="PTHR44167:SF23">
    <property type="entry name" value="CDC7 KINASE, ISOFORM A-RELATED"/>
    <property type="match status" value="1"/>
</dbReference>
<dbReference type="InterPro" id="IPR011009">
    <property type="entry name" value="Kinase-like_dom_sf"/>
</dbReference>
<dbReference type="InterPro" id="IPR000719">
    <property type="entry name" value="Prot_kinase_dom"/>
</dbReference>
<evidence type="ECO:0000313" key="9">
    <source>
        <dbReference type="Proteomes" id="UP000320333"/>
    </source>
</evidence>
<reference evidence="8 9" key="1">
    <citation type="journal article" date="2019" name="Sci. Rep.">
        <title>Comparative genomics of chytrid fungi reveal insights into the obligate biotrophic and pathogenic lifestyle of Synchytrium endobioticum.</title>
        <authorList>
            <person name="van de Vossenberg B.T.L.H."/>
            <person name="Warris S."/>
            <person name="Nguyen H.D.T."/>
            <person name="van Gent-Pelzer M.P.E."/>
            <person name="Joly D.L."/>
            <person name="van de Geest H.C."/>
            <person name="Bonants P.J.M."/>
            <person name="Smith D.S."/>
            <person name="Levesque C.A."/>
            <person name="van der Lee T.A.J."/>
        </authorList>
    </citation>
    <scope>NUCLEOTIDE SEQUENCE [LARGE SCALE GENOMIC DNA]</scope>
    <source>
        <strain evidence="8 9">CBS 675.73</strain>
    </source>
</reference>
<feature type="domain" description="Protein kinase" evidence="7">
    <location>
        <begin position="135"/>
        <end position="469"/>
    </location>
</feature>
<evidence type="ECO:0000259" key="7">
    <source>
        <dbReference type="PROSITE" id="PS50011"/>
    </source>
</evidence>
<dbReference type="Gene3D" id="3.30.200.20">
    <property type="entry name" value="Phosphorylase Kinase, domain 1"/>
    <property type="match status" value="1"/>
</dbReference>
<dbReference type="SUPFAM" id="SSF56112">
    <property type="entry name" value="Protein kinase-like (PK-like)"/>
    <property type="match status" value="1"/>
</dbReference>
<name>A0A507F393_9FUNG</name>
<evidence type="ECO:0000256" key="3">
    <source>
        <dbReference type="ARBA" id="ARBA00022679"/>
    </source>
</evidence>
<dbReference type="EC" id="2.7.11.1" evidence="1"/>
<proteinExistence type="predicted"/>
<dbReference type="PANTHER" id="PTHR44167">
    <property type="entry name" value="OVARIAN-SPECIFIC SERINE/THREONINE-PROTEIN KINASE LOK-RELATED"/>
    <property type="match status" value="1"/>
</dbReference>
<sequence>MSYLTHVPILRKPFSRTGNLALRRWVNRGSGTVALRDHLETLCVETRLERGYKSDDTLGDADDCGSHPCVEKCPHDCGNDFRKDMIPAYVAHWARIWAAWEDRVPGDGYQGTHDVEVREEVYDLHANFPKLAHNYRILDKIGEGTFSSVYKAVDINHSQHINEWCACFTSNSGSGVVLEGNRWAVCGLVALKRIYVTSSTDRILNELAMIKKLSNKPNIAGLITAIRSKDQDFIDSNPSVTDIADYMRALMIGLRGVHEESILHRDVKPTNFLYNRQYKTGVVVDFGLAQQVTQKPKPLVKNIQELQSAPHRPPGYYEVDKRTSIRGANRAGTRGFRAPEVLLRVVQQSTAIDVWAAGVILLCILTKTYPFFQSSDDLDALLEITTLFGTHEMKKIALLNNRRLHMVLQYDKTGVPLETVVEKLNPMFFSVVDGSADDKKRVFDFLRGLLTLRSDTRMTTEQSLAHPFLFRPE</sequence>